<keyword evidence="1" id="KW-1133">Transmembrane helix</keyword>
<dbReference type="Gene3D" id="3.55.50.30">
    <property type="match status" value="1"/>
</dbReference>
<feature type="domain" description="FecR protein" evidence="2">
    <location>
        <begin position="113"/>
        <end position="207"/>
    </location>
</feature>
<dbReference type="Pfam" id="PF16344">
    <property type="entry name" value="FecR_C"/>
    <property type="match status" value="1"/>
</dbReference>
<gene>
    <name evidence="4" type="ORF">GGR21_002208</name>
</gene>
<dbReference type="InterPro" id="IPR032508">
    <property type="entry name" value="FecR_C"/>
</dbReference>
<dbReference type="Proteomes" id="UP000555103">
    <property type="component" value="Unassembled WGS sequence"/>
</dbReference>
<dbReference type="Gene3D" id="2.60.120.1440">
    <property type="match status" value="1"/>
</dbReference>
<evidence type="ECO:0000259" key="3">
    <source>
        <dbReference type="Pfam" id="PF16344"/>
    </source>
</evidence>
<dbReference type="PIRSF" id="PIRSF018266">
    <property type="entry name" value="FecR"/>
    <property type="match status" value="1"/>
</dbReference>
<feature type="domain" description="Protein FecR C-terminal" evidence="3">
    <location>
        <begin position="251"/>
        <end position="318"/>
    </location>
</feature>
<keyword evidence="1" id="KW-0472">Membrane</keyword>
<proteinExistence type="predicted"/>
<name>A0A840CLQ8_9BACT</name>
<evidence type="ECO:0000256" key="1">
    <source>
        <dbReference type="SAM" id="Phobius"/>
    </source>
</evidence>
<reference evidence="4 5" key="1">
    <citation type="submission" date="2020-08" db="EMBL/GenBank/DDBJ databases">
        <title>Genomic Encyclopedia of Type Strains, Phase IV (KMG-IV): sequencing the most valuable type-strain genomes for metagenomic binning, comparative biology and taxonomic classification.</title>
        <authorList>
            <person name="Goeker M."/>
        </authorList>
    </citation>
    <scope>NUCLEOTIDE SEQUENCE [LARGE SCALE GENOMIC DNA]</scope>
    <source>
        <strain evidence="4 5">DSM 104969</strain>
    </source>
</reference>
<dbReference type="AlphaFoldDB" id="A0A840CLQ8"/>
<evidence type="ECO:0000313" key="5">
    <source>
        <dbReference type="Proteomes" id="UP000555103"/>
    </source>
</evidence>
<dbReference type="GO" id="GO:0016989">
    <property type="term" value="F:sigma factor antagonist activity"/>
    <property type="evidence" value="ECO:0007669"/>
    <property type="project" value="TreeGrafter"/>
</dbReference>
<sequence>MKKLETKYKQNNINSEELEELRNIVNNLPDSKLEDIMYESWLHDSIDEDVVSEEQLREIKHKVNRNIYPTQKRVLPFRRIMQVAASILIPVLLLATGYLYYENKSLAEQEMIVSTTKGERANIVLPDGTKVALNSESQLRYAPQAYGKKERKISFEGEAYFDVTKKQDQPFIIAVDDMKIKVLGTKFNLYAREKSKTVELVLEEGHVLLSSFKEEKELHPKQKGIFNRLTGEINITTEENPQNASIWKSKKLLFENARLQDVLQTIEENYGVSISLNLRTKMNNDLFSGVIVGDNLLEALEIISLSYHLNYTIKGREISFTDK</sequence>
<dbReference type="InterPro" id="IPR012373">
    <property type="entry name" value="Ferrdict_sens_TM"/>
</dbReference>
<accession>A0A840CLQ8</accession>
<keyword evidence="1" id="KW-0812">Transmembrane</keyword>
<evidence type="ECO:0000259" key="2">
    <source>
        <dbReference type="Pfam" id="PF04773"/>
    </source>
</evidence>
<dbReference type="PANTHER" id="PTHR30273">
    <property type="entry name" value="PERIPLASMIC SIGNAL SENSOR AND SIGMA FACTOR ACTIVATOR FECR-RELATED"/>
    <property type="match status" value="1"/>
</dbReference>
<evidence type="ECO:0000313" key="4">
    <source>
        <dbReference type="EMBL" id="MBB4036306.1"/>
    </source>
</evidence>
<protein>
    <submittedName>
        <fullName evidence="4">Ferric-dicitrate binding protein FerR (Iron transport regulator)</fullName>
    </submittedName>
</protein>
<organism evidence="4 5">
    <name type="scientific">Dysgonomonas hofstadii</name>
    <dbReference type="NCBI Taxonomy" id="637886"/>
    <lineage>
        <taxon>Bacteria</taxon>
        <taxon>Pseudomonadati</taxon>
        <taxon>Bacteroidota</taxon>
        <taxon>Bacteroidia</taxon>
        <taxon>Bacteroidales</taxon>
        <taxon>Dysgonomonadaceae</taxon>
        <taxon>Dysgonomonas</taxon>
    </lineage>
</organism>
<dbReference type="PANTHER" id="PTHR30273:SF2">
    <property type="entry name" value="PROTEIN FECR"/>
    <property type="match status" value="1"/>
</dbReference>
<dbReference type="RefSeq" id="WP_183307210.1">
    <property type="nucleotide sequence ID" value="NZ_JACIEP010000007.1"/>
</dbReference>
<dbReference type="InterPro" id="IPR006860">
    <property type="entry name" value="FecR"/>
</dbReference>
<dbReference type="Pfam" id="PF04773">
    <property type="entry name" value="FecR"/>
    <property type="match status" value="1"/>
</dbReference>
<keyword evidence="5" id="KW-1185">Reference proteome</keyword>
<comment type="caution">
    <text evidence="4">The sequence shown here is derived from an EMBL/GenBank/DDBJ whole genome shotgun (WGS) entry which is preliminary data.</text>
</comment>
<feature type="transmembrane region" description="Helical" evidence="1">
    <location>
        <begin position="80"/>
        <end position="101"/>
    </location>
</feature>
<dbReference type="EMBL" id="JACIEP010000007">
    <property type="protein sequence ID" value="MBB4036306.1"/>
    <property type="molecule type" value="Genomic_DNA"/>
</dbReference>